<reference evidence="3 4" key="1">
    <citation type="journal article" date="2024" name="BMC Genomics">
        <title>De novo assembly and annotation of Popillia japonica's genome with initial clues to its potential as an invasive pest.</title>
        <authorList>
            <person name="Cucini C."/>
            <person name="Boschi S."/>
            <person name="Funari R."/>
            <person name="Cardaioli E."/>
            <person name="Iannotti N."/>
            <person name="Marturano G."/>
            <person name="Paoli F."/>
            <person name="Bruttini M."/>
            <person name="Carapelli A."/>
            <person name="Frati F."/>
            <person name="Nardi F."/>
        </authorList>
    </citation>
    <scope>NUCLEOTIDE SEQUENCE [LARGE SCALE GENOMIC DNA]</scope>
    <source>
        <strain evidence="3">DMR45628</strain>
    </source>
</reference>
<feature type="signal peptide" evidence="1">
    <location>
        <begin position="1"/>
        <end position="19"/>
    </location>
</feature>
<keyword evidence="1" id="KW-0732">Signal</keyword>
<keyword evidence="3" id="KW-0456">Lyase</keyword>
<gene>
    <name evidence="3" type="ORF">QE152_g41549</name>
</gene>
<evidence type="ECO:0000259" key="2">
    <source>
        <dbReference type="Pfam" id="PF12708"/>
    </source>
</evidence>
<evidence type="ECO:0000313" key="3">
    <source>
        <dbReference type="EMBL" id="KAK9659797.1"/>
    </source>
</evidence>
<keyword evidence="4" id="KW-1185">Reference proteome</keyword>
<dbReference type="SUPFAM" id="SSF51126">
    <property type="entry name" value="Pectin lyase-like"/>
    <property type="match status" value="1"/>
</dbReference>
<dbReference type="AlphaFoldDB" id="A0AAW1G9N3"/>
<name>A0AAW1G9N3_POPJA</name>
<dbReference type="PROSITE" id="PS51257">
    <property type="entry name" value="PROKAR_LIPOPROTEIN"/>
    <property type="match status" value="1"/>
</dbReference>
<dbReference type="InterPro" id="IPR012334">
    <property type="entry name" value="Pectin_lyas_fold"/>
</dbReference>
<dbReference type="EMBL" id="JASPKY010004919">
    <property type="protein sequence ID" value="KAK9659797.1"/>
    <property type="molecule type" value="Genomic_DNA"/>
</dbReference>
<evidence type="ECO:0000313" key="4">
    <source>
        <dbReference type="Proteomes" id="UP001458880"/>
    </source>
</evidence>
<proteinExistence type="predicted"/>
<dbReference type="Pfam" id="PF12708">
    <property type="entry name" value="Pect-lyase_RHGA_epim"/>
    <property type="match status" value="1"/>
</dbReference>
<dbReference type="PANTHER" id="PTHR31339">
    <property type="entry name" value="PECTIN LYASE-RELATED"/>
    <property type="match status" value="1"/>
</dbReference>
<dbReference type="InterPro" id="IPR051801">
    <property type="entry name" value="GH28_Enzymes"/>
</dbReference>
<sequence length="113" mass="11696">MKKAIILCTIIGLTALLSAACTSSKSPENVYCITDYGAVGDGVTDNAAAIQRAINTCSKNGGGRVVVPAGKVFLSGPFMEGGTLELLMGAEPNKKWGAGKDDCPPNYTHDIAY</sequence>
<organism evidence="3 4">
    <name type="scientific">Popillia japonica</name>
    <name type="common">Japanese beetle</name>
    <dbReference type="NCBI Taxonomy" id="7064"/>
    <lineage>
        <taxon>Eukaryota</taxon>
        <taxon>Metazoa</taxon>
        <taxon>Ecdysozoa</taxon>
        <taxon>Arthropoda</taxon>
        <taxon>Hexapoda</taxon>
        <taxon>Insecta</taxon>
        <taxon>Pterygota</taxon>
        <taxon>Neoptera</taxon>
        <taxon>Endopterygota</taxon>
        <taxon>Coleoptera</taxon>
        <taxon>Polyphaga</taxon>
        <taxon>Scarabaeiformia</taxon>
        <taxon>Scarabaeidae</taxon>
        <taxon>Rutelinae</taxon>
        <taxon>Popillia</taxon>
    </lineage>
</organism>
<evidence type="ECO:0000256" key="1">
    <source>
        <dbReference type="SAM" id="SignalP"/>
    </source>
</evidence>
<feature type="chain" id="PRO_5043508731" evidence="1">
    <location>
        <begin position="20"/>
        <end position="113"/>
    </location>
</feature>
<dbReference type="Gene3D" id="2.160.20.10">
    <property type="entry name" value="Single-stranded right-handed beta-helix, Pectin lyase-like"/>
    <property type="match status" value="1"/>
</dbReference>
<dbReference type="InterPro" id="IPR024535">
    <property type="entry name" value="RHGA/B-epi-like_pectate_lyase"/>
</dbReference>
<protein>
    <submittedName>
        <fullName evidence="3">Pectate lyase superfamily protein</fullName>
    </submittedName>
</protein>
<accession>A0AAW1G9N3</accession>
<dbReference type="GO" id="GO:0016829">
    <property type="term" value="F:lyase activity"/>
    <property type="evidence" value="ECO:0007669"/>
    <property type="project" value="UniProtKB-KW"/>
</dbReference>
<dbReference type="InterPro" id="IPR011050">
    <property type="entry name" value="Pectin_lyase_fold/virulence"/>
</dbReference>
<comment type="caution">
    <text evidence="3">The sequence shown here is derived from an EMBL/GenBank/DDBJ whole genome shotgun (WGS) entry which is preliminary data.</text>
</comment>
<dbReference type="Proteomes" id="UP001458880">
    <property type="component" value="Unassembled WGS sequence"/>
</dbReference>
<feature type="domain" description="Rhamnogalacturonase A/B/Epimerase-like pectate lyase" evidence="2">
    <location>
        <begin position="33"/>
        <end position="78"/>
    </location>
</feature>